<evidence type="ECO:0000256" key="2">
    <source>
        <dbReference type="ARBA" id="ARBA00010617"/>
    </source>
</evidence>
<dbReference type="EMBL" id="JAEUBD010001468">
    <property type="protein sequence ID" value="KAH3660707.1"/>
    <property type="molecule type" value="Genomic_DNA"/>
</dbReference>
<dbReference type="PRINTS" id="PR00463">
    <property type="entry name" value="EP450I"/>
</dbReference>
<name>A0A9P8NW56_9ASCO</name>
<dbReference type="PROSITE" id="PS00086">
    <property type="entry name" value="CYTOCHROME_P450"/>
    <property type="match status" value="1"/>
</dbReference>
<proteinExistence type="inferred from homology"/>
<comment type="caution">
    <text evidence="7">The sequence shown here is derived from an EMBL/GenBank/DDBJ whole genome shotgun (WGS) entry which is preliminary data.</text>
</comment>
<organism evidence="7 8">
    <name type="scientific">Ogataea polymorpha</name>
    <dbReference type="NCBI Taxonomy" id="460523"/>
    <lineage>
        <taxon>Eukaryota</taxon>
        <taxon>Fungi</taxon>
        <taxon>Dikarya</taxon>
        <taxon>Ascomycota</taxon>
        <taxon>Saccharomycotina</taxon>
        <taxon>Pichiomycetes</taxon>
        <taxon>Pichiales</taxon>
        <taxon>Pichiaceae</taxon>
        <taxon>Ogataea</taxon>
    </lineage>
</organism>
<dbReference type="PRINTS" id="PR00385">
    <property type="entry name" value="P450"/>
</dbReference>
<dbReference type="Pfam" id="PF00067">
    <property type="entry name" value="p450"/>
    <property type="match status" value="1"/>
</dbReference>
<reference evidence="7" key="1">
    <citation type="journal article" date="2021" name="Open Biol.">
        <title>Shared evolutionary footprints suggest mitochondrial oxidative damage underlies multiple complex I losses in fungi.</title>
        <authorList>
            <person name="Schikora-Tamarit M.A."/>
            <person name="Marcet-Houben M."/>
            <person name="Nosek J."/>
            <person name="Gabaldon T."/>
        </authorList>
    </citation>
    <scope>NUCLEOTIDE SEQUENCE</scope>
    <source>
        <strain evidence="7">NCAIM Y.01608</strain>
    </source>
</reference>
<keyword evidence="6" id="KW-0560">Oxidoreductase</keyword>
<evidence type="ECO:0000313" key="7">
    <source>
        <dbReference type="EMBL" id="KAH3660707.1"/>
    </source>
</evidence>
<dbReference type="Proteomes" id="UP000788993">
    <property type="component" value="Unassembled WGS sequence"/>
</dbReference>
<evidence type="ECO:0000256" key="6">
    <source>
        <dbReference type="RuleBase" id="RU000461"/>
    </source>
</evidence>
<dbReference type="InterPro" id="IPR050121">
    <property type="entry name" value="Cytochrome_P450_monoxygenase"/>
</dbReference>
<keyword evidence="8" id="KW-1185">Reference proteome</keyword>
<feature type="binding site" description="axial binding residue" evidence="5">
    <location>
        <position position="449"/>
    </location>
    <ligand>
        <name>heme</name>
        <dbReference type="ChEBI" id="CHEBI:30413"/>
    </ligand>
    <ligandPart>
        <name>Fe</name>
        <dbReference type="ChEBI" id="CHEBI:18248"/>
    </ligandPart>
</feature>
<evidence type="ECO:0000256" key="5">
    <source>
        <dbReference type="PIRSR" id="PIRSR602401-1"/>
    </source>
</evidence>
<dbReference type="GO" id="GO:0004497">
    <property type="term" value="F:monooxygenase activity"/>
    <property type="evidence" value="ECO:0007669"/>
    <property type="project" value="UniProtKB-KW"/>
</dbReference>
<dbReference type="GO" id="GO:0005506">
    <property type="term" value="F:iron ion binding"/>
    <property type="evidence" value="ECO:0007669"/>
    <property type="project" value="InterPro"/>
</dbReference>
<dbReference type="SUPFAM" id="SSF48264">
    <property type="entry name" value="Cytochrome P450"/>
    <property type="match status" value="1"/>
</dbReference>
<dbReference type="PANTHER" id="PTHR24305:SF166">
    <property type="entry name" value="CYTOCHROME P450 12A4, MITOCHONDRIAL-RELATED"/>
    <property type="match status" value="1"/>
</dbReference>
<sequence>MLSQFVAQYYEELITATQAALISYAIYSLVLYPLYFHPLAAIPGPKICALTKYWILFVSWSEHRNRYIHHLHKKYGPIVRVAPEEIDISDPDYLKDIYINNFDKTSFYTQFANFGSFNTFSTVEKKTHRDSRKVSAKLYSKSNVVSEPFQAKIRAVMSNLLKMLEQNQDKRLNTFQLWSVMAMDTITSFSFGNKVCKSLLDDFFGQGEAVIKAFMIQSSSWFWTTQLPQLYDLMVPSYVRKASKIACDWINSQFNECLEKDPGNTDTLVGVLMGTNGEKLFDARRARSEIFDHVAAGHNTTGTTLSYAFYELARDPKKQERLRAELAGLNGGNLASTNHRSLLYSDVEELPYLSAFTQEVFRIYAAIPGQEPRRVPKGGFHWRGSKETSSTFIPEGTVVVMQPWSLHRDPTVFEHPEVFNPDRWLVDDDQKVKQMNRQMMQFGSGSRMCLGLHIATCEIKLCVSNVISRYEVCLVDGYDYEANAQMRDIYTTIPRSGDMPLKFRALVV</sequence>
<dbReference type="OrthoDB" id="1470350at2759"/>
<keyword evidence="3 5" id="KW-0479">Metal-binding</keyword>
<evidence type="ECO:0008006" key="9">
    <source>
        <dbReference type="Google" id="ProtNLM"/>
    </source>
</evidence>
<dbReference type="InterPro" id="IPR002401">
    <property type="entry name" value="Cyt_P450_E_grp-I"/>
</dbReference>
<evidence type="ECO:0000256" key="3">
    <source>
        <dbReference type="ARBA" id="ARBA00022723"/>
    </source>
</evidence>
<keyword evidence="4 5" id="KW-0408">Iron</keyword>
<gene>
    <name evidence="7" type="ORF">OGATHE_005039</name>
</gene>
<protein>
    <recommendedName>
        <fullName evidence="9">Cytochrome P450</fullName>
    </recommendedName>
</protein>
<dbReference type="InterPro" id="IPR017972">
    <property type="entry name" value="Cyt_P450_CS"/>
</dbReference>
<reference evidence="7" key="2">
    <citation type="submission" date="2021-01" db="EMBL/GenBank/DDBJ databases">
        <authorList>
            <person name="Schikora-Tamarit M.A."/>
        </authorList>
    </citation>
    <scope>NUCLEOTIDE SEQUENCE</scope>
    <source>
        <strain evidence="7">NCAIM Y.01608</strain>
    </source>
</reference>
<keyword evidence="6" id="KW-0503">Monooxygenase</keyword>
<dbReference type="GO" id="GO:0016705">
    <property type="term" value="F:oxidoreductase activity, acting on paired donors, with incorporation or reduction of molecular oxygen"/>
    <property type="evidence" value="ECO:0007669"/>
    <property type="project" value="InterPro"/>
</dbReference>
<comment type="similarity">
    <text evidence="2 6">Belongs to the cytochrome P450 family.</text>
</comment>
<evidence type="ECO:0000256" key="1">
    <source>
        <dbReference type="ARBA" id="ARBA00001971"/>
    </source>
</evidence>
<comment type="cofactor">
    <cofactor evidence="1 5">
        <name>heme</name>
        <dbReference type="ChEBI" id="CHEBI:30413"/>
    </cofactor>
</comment>
<accession>A0A9P8NW56</accession>
<dbReference type="InterPro" id="IPR001128">
    <property type="entry name" value="Cyt_P450"/>
</dbReference>
<evidence type="ECO:0000313" key="8">
    <source>
        <dbReference type="Proteomes" id="UP000788993"/>
    </source>
</evidence>
<dbReference type="Gene3D" id="1.10.630.10">
    <property type="entry name" value="Cytochrome P450"/>
    <property type="match status" value="1"/>
</dbReference>
<evidence type="ECO:0000256" key="4">
    <source>
        <dbReference type="ARBA" id="ARBA00023004"/>
    </source>
</evidence>
<dbReference type="PANTHER" id="PTHR24305">
    <property type="entry name" value="CYTOCHROME P450"/>
    <property type="match status" value="1"/>
</dbReference>
<keyword evidence="5 6" id="KW-0349">Heme</keyword>
<dbReference type="InterPro" id="IPR036396">
    <property type="entry name" value="Cyt_P450_sf"/>
</dbReference>
<dbReference type="AlphaFoldDB" id="A0A9P8NW56"/>
<dbReference type="GO" id="GO:0020037">
    <property type="term" value="F:heme binding"/>
    <property type="evidence" value="ECO:0007669"/>
    <property type="project" value="InterPro"/>
</dbReference>